<name>A0A3S9M7H9_9ACTN</name>
<evidence type="ECO:0000313" key="4">
    <source>
        <dbReference type="Proteomes" id="UP000280298"/>
    </source>
</evidence>
<feature type="domain" description="DUF4232" evidence="2">
    <location>
        <begin position="171"/>
        <end position="307"/>
    </location>
</feature>
<proteinExistence type="predicted"/>
<keyword evidence="4" id="KW-1185">Reference proteome</keyword>
<evidence type="ECO:0000256" key="1">
    <source>
        <dbReference type="SAM" id="MobiDB-lite"/>
    </source>
</evidence>
<dbReference type="EMBL" id="CP034539">
    <property type="protein sequence ID" value="AZQ35135.1"/>
    <property type="molecule type" value="Genomic_DNA"/>
</dbReference>
<sequence length="323" mass="33168">MPTVFRTVPTALAGVLLLAACGSESLSEAPAGTEVSCPSELRQGSRPSGSPTPIPLPSLDGPGENGVKVTGLYACGAEFSAEFEVTNQANEAATFTVTLGFRSASAGRVDDVEQIVASVGPGRTVKKTVGMGESLGRGADVSGVESDVSGVEVVKVRSVPVDEASSASGPCPASGLHVYADDGDAALGLRVVGLHLVNCGTGPYELDGYPELEILDEDHDNVDSVRILHGTDRISTGVGGDGGPQPVVLRPGEAAQTTLAWRNTTQFGEPVNAPYVRVRAKQGARPVMVVPELDLGTTGKLGVGPWQKDETYRDPAAAGTPRP</sequence>
<feature type="region of interest" description="Disordered" evidence="1">
    <location>
        <begin position="28"/>
        <end position="62"/>
    </location>
</feature>
<dbReference type="Pfam" id="PF14016">
    <property type="entry name" value="DUF4232"/>
    <property type="match status" value="1"/>
</dbReference>
<accession>A0A3S9M7H9</accession>
<dbReference type="KEGG" id="scya:EJ357_17880"/>
<protein>
    <submittedName>
        <fullName evidence="3">DUF4232 domain-containing protein</fullName>
    </submittedName>
</protein>
<feature type="region of interest" description="Disordered" evidence="1">
    <location>
        <begin position="301"/>
        <end position="323"/>
    </location>
</feature>
<gene>
    <name evidence="3" type="ORF">EJ357_17880</name>
</gene>
<dbReference type="RefSeq" id="WP_126392631.1">
    <property type="nucleotide sequence ID" value="NZ_CP034539.1"/>
</dbReference>
<dbReference type="Proteomes" id="UP000280298">
    <property type="component" value="Chromosome"/>
</dbReference>
<dbReference type="InterPro" id="IPR025326">
    <property type="entry name" value="DUF4232"/>
</dbReference>
<dbReference type="PROSITE" id="PS51257">
    <property type="entry name" value="PROKAR_LIPOPROTEIN"/>
    <property type="match status" value="1"/>
</dbReference>
<dbReference type="AlphaFoldDB" id="A0A3S9M7H9"/>
<organism evidence="3 4">
    <name type="scientific">Streptomyces cyaneochromogenes</name>
    <dbReference type="NCBI Taxonomy" id="2496836"/>
    <lineage>
        <taxon>Bacteria</taxon>
        <taxon>Bacillati</taxon>
        <taxon>Actinomycetota</taxon>
        <taxon>Actinomycetes</taxon>
        <taxon>Kitasatosporales</taxon>
        <taxon>Streptomycetaceae</taxon>
        <taxon>Streptomyces</taxon>
    </lineage>
</organism>
<evidence type="ECO:0000313" key="3">
    <source>
        <dbReference type="EMBL" id="AZQ35135.1"/>
    </source>
</evidence>
<dbReference type="OrthoDB" id="3827416at2"/>
<evidence type="ECO:0000259" key="2">
    <source>
        <dbReference type="Pfam" id="PF14016"/>
    </source>
</evidence>
<reference evidence="3 4" key="1">
    <citation type="journal article" date="2019" name="Int. J. Syst. Evol. Microbiol.">
        <title>Streptomyces cyaneochromogenes sp. nov., a blue pigment-producing actinomycete from manganese-contaminated soil.</title>
        <authorList>
            <person name="Tang X."/>
            <person name="Zhao J."/>
            <person name="Li K."/>
            <person name="Chen Z."/>
            <person name="Sun Y."/>
            <person name="Gao J."/>
        </authorList>
    </citation>
    <scope>NUCLEOTIDE SEQUENCE [LARGE SCALE GENOMIC DNA]</scope>
    <source>
        <strain evidence="3 4">MK-45</strain>
    </source>
</reference>